<sequence length="115" mass="12473">MYALVKWCAGVDEGKFSIVHIKCIRNFDLESFVNGVIVGCGKRPKGGFPIYMATVQSVGEEKQKHGKMGGSKISQFLKGAADGEVRNTSEQTQSGPPVGQHLPGTMNNMVFWIPS</sequence>
<comment type="caution">
    <text evidence="2">The sequence shown here is derived from an EMBL/GenBank/DDBJ whole genome shotgun (WGS) entry which is preliminary data.</text>
</comment>
<organism evidence="2 3">
    <name type="scientific">Onychostoma macrolepis</name>
    <dbReference type="NCBI Taxonomy" id="369639"/>
    <lineage>
        <taxon>Eukaryota</taxon>
        <taxon>Metazoa</taxon>
        <taxon>Chordata</taxon>
        <taxon>Craniata</taxon>
        <taxon>Vertebrata</taxon>
        <taxon>Euteleostomi</taxon>
        <taxon>Actinopterygii</taxon>
        <taxon>Neopterygii</taxon>
        <taxon>Teleostei</taxon>
        <taxon>Ostariophysi</taxon>
        <taxon>Cypriniformes</taxon>
        <taxon>Cyprinidae</taxon>
        <taxon>Acrossocheilinae</taxon>
        <taxon>Onychostoma</taxon>
    </lineage>
</organism>
<accession>A0A7J6DG82</accession>
<evidence type="ECO:0000313" key="2">
    <source>
        <dbReference type="EMBL" id="KAF4118267.1"/>
    </source>
</evidence>
<name>A0A7J6DG82_9TELE</name>
<proteinExistence type="predicted"/>
<keyword evidence="3" id="KW-1185">Reference proteome</keyword>
<evidence type="ECO:0000313" key="3">
    <source>
        <dbReference type="Proteomes" id="UP000579812"/>
    </source>
</evidence>
<protein>
    <submittedName>
        <fullName evidence="2">Uncharacterized protein</fullName>
    </submittedName>
</protein>
<dbReference type="AlphaFoldDB" id="A0A7J6DG82"/>
<feature type="region of interest" description="Disordered" evidence="1">
    <location>
        <begin position="84"/>
        <end position="104"/>
    </location>
</feature>
<evidence type="ECO:0000256" key="1">
    <source>
        <dbReference type="SAM" id="MobiDB-lite"/>
    </source>
</evidence>
<dbReference type="EMBL" id="JAAMOB010000001">
    <property type="protein sequence ID" value="KAF4118267.1"/>
    <property type="molecule type" value="Genomic_DNA"/>
</dbReference>
<gene>
    <name evidence="2" type="ORF">G5714_000318</name>
</gene>
<dbReference type="Proteomes" id="UP000579812">
    <property type="component" value="Unassembled WGS sequence"/>
</dbReference>
<reference evidence="2 3" key="1">
    <citation type="submission" date="2020-04" db="EMBL/GenBank/DDBJ databases">
        <title>Chromosome-level genome assembly of a cyprinid fish Onychostoma macrolepis by integration of Nanopore Sequencing, Bionano and Hi-C technology.</title>
        <authorList>
            <person name="Wang D."/>
        </authorList>
    </citation>
    <scope>NUCLEOTIDE SEQUENCE [LARGE SCALE GENOMIC DNA]</scope>
    <source>
        <strain evidence="2">SWU-2019</strain>
        <tissue evidence="2">Muscle</tissue>
    </source>
</reference>